<dbReference type="GO" id="GO:0017056">
    <property type="term" value="F:structural constituent of nuclear pore"/>
    <property type="evidence" value="ECO:0007669"/>
    <property type="project" value="TreeGrafter"/>
</dbReference>
<evidence type="ECO:0000256" key="1">
    <source>
        <dbReference type="ARBA" id="ARBA00004123"/>
    </source>
</evidence>
<sequence length="647" mass="72191">MTAVTCAACFRLRGEEVLIPTTSSPVSFTDVKYRETAGCFTYGIHDPDILNLKNRFIIWRACGSKFSCQEYSLTYDLVDASRSFRFQNDVILPGTSICETRRAVHILVCTTFSVHRISFGHPSSALQDNGAETDTLQRTSVLSSFNYEAMLDPSNKYLLSLPANTMPVVSACAVSKDDEALFLVGMDDSSVLLITMPPYLAQGTPTQTLLCRGFSVRRTWSSLLPFGHSEPSPGETVVDIAVHQRNTEVLFCVVSRDGRVQLWSHGGNKECSPSCVLSAHLPVDKGVVPMNASDVDKWRIKIFEISGQVLLTVFVSVEDISQFFVLSVNSASSRLDKLLCFEAFDVKHMELIDFCQTSVTFWTLWFDGQKPVVYSKQLHLDSFCQAQWKQISFDSDGGHRTVTNFSTCDLTTALQFIFERSLFSPKVILKSVRVCCGTKFAFSPDVQAMKSEVMKYATTLGSASFDNNRSTVAPSCGAETSKMNAAQLAFMENLLSCCTQYHQVELRPLALLYLPSTSAHGLICEERFFVFSVSDLFDDHRSLSESDESVPFDHTRKLMSSYSVPETIAAYVYPKFSKDISNMKQDPWPVAKEAVSYLISNVSYSRFIQKFKANIMHDEMGFCHLTERVICALEPHALPSRNPGTGE</sequence>
<dbReference type="OrthoDB" id="67716at2759"/>
<dbReference type="InterPro" id="IPR015943">
    <property type="entry name" value="WD40/YVTN_repeat-like_dom_sf"/>
</dbReference>
<dbReference type="WBParaSite" id="SBAD_0000246401-mRNA-1">
    <property type="protein sequence ID" value="SBAD_0000246401-mRNA-1"/>
    <property type="gene ID" value="SBAD_0000246401"/>
</dbReference>
<evidence type="ECO:0000313" key="7">
    <source>
        <dbReference type="WBParaSite" id="SBAD_0000246401-mRNA-1"/>
    </source>
</evidence>
<dbReference type="SUPFAM" id="SSF101908">
    <property type="entry name" value="Putative isomerase YbhE"/>
    <property type="match status" value="1"/>
</dbReference>
<protein>
    <submittedName>
        <fullName evidence="7">Nucleoporin_N domain-containing protein</fullName>
    </submittedName>
</protein>
<reference evidence="7" key="1">
    <citation type="submission" date="2016-06" db="UniProtKB">
        <authorList>
            <consortium name="WormBaseParasite"/>
        </authorList>
    </citation>
    <scope>IDENTIFICATION</scope>
</reference>
<dbReference type="GO" id="GO:0005643">
    <property type="term" value="C:nuclear pore"/>
    <property type="evidence" value="ECO:0007669"/>
    <property type="project" value="TreeGrafter"/>
</dbReference>
<evidence type="ECO:0000259" key="4">
    <source>
        <dbReference type="Pfam" id="PF11715"/>
    </source>
</evidence>
<gene>
    <name evidence="5" type="ORF">SBAD_LOCUS2351</name>
</gene>
<dbReference type="Pfam" id="PF11715">
    <property type="entry name" value="Beta-prop_Nup120_160"/>
    <property type="match status" value="1"/>
</dbReference>
<dbReference type="PANTHER" id="PTHR21286">
    <property type="entry name" value="NUCLEAR PORE COMPLEX PROTEIN NUP160"/>
    <property type="match status" value="1"/>
</dbReference>
<name>A0A183IFF7_9BILA</name>
<dbReference type="InterPro" id="IPR021717">
    <property type="entry name" value="Nucleoporin_Nup160"/>
</dbReference>
<dbReference type="PANTHER" id="PTHR21286:SF0">
    <property type="entry name" value="NUCLEAR PORE COMPLEX PROTEIN NUP160"/>
    <property type="match status" value="1"/>
</dbReference>
<keyword evidence="2" id="KW-0813">Transport</keyword>
<evidence type="ECO:0000256" key="3">
    <source>
        <dbReference type="ARBA" id="ARBA00023242"/>
    </source>
</evidence>
<evidence type="ECO:0000313" key="5">
    <source>
        <dbReference type="EMBL" id="VDO97350.1"/>
    </source>
</evidence>
<dbReference type="InterPro" id="IPR059141">
    <property type="entry name" value="Beta-prop_Nup120_160"/>
</dbReference>
<dbReference type="Proteomes" id="UP000270296">
    <property type="component" value="Unassembled WGS sequence"/>
</dbReference>
<organism evidence="7">
    <name type="scientific">Soboliphyme baturini</name>
    <dbReference type="NCBI Taxonomy" id="241478"/>
    <lineage>
        <taxon>Eukaryota</taxon>
        <taxon>Metazoa</taxon>
        <taxon>Ecdysozoa</taxon>
        <taxon>Nematoda</taxon>
        <taxon>Enoplea</taxon>
        <taxon>Dorylaimia</taxon>
        <taxon>Dioctophymatida</taxon>
        <taxon>Dioctophymatoidea</taxon>
        <taxon>Soboliphymatidae</taxon>
        <taxon>Soboliphyme</taxon>
    </lineage>
</organism>
<dbReference type="Gene3D" id="2.130.10.10">
    <property type="entry name" value="YVTN repeat-like/Quinoprotein amine dehydrogenase"/>
    <property type="match status" value="1"/>
</dbReference>
<reference evidence="5 6" key="2">
    <citation type="submission" date="2018-11" db="EMBL/GenBank/DDBJ databases">
        <authorList>
            <consortium name="Pathogen Informatics"/>
        </authorList>
    </citation>
    <scope>NUCLEOTIDE SEQUENCE [LARGE SCALE GENOMIC DNA]</scope>
</reference>
<dbReference type="EMBL" id="UZAM01007186">
    <property type="protein sequence ID" value="VDO97350.1"/>
    <property type="molecule type" value="Genomic_DNA"/>
</dbReference>
<proteinExistence type="predicted"/>
<evidence type="ECO:0000313" key="6">
    <source>
        <dbReference type="Proteomes" id="UP000270296"/>
    </source>
</evidence>
<comment type="subcellular location">
    <subcellularLocation>
        <location evidence="1">Nucleus</location>
    </subcellularLocation>
</comment>
<evidence type="ECO:0000256" key="2">
    <source>
        <dbReference type="ARBA" id="ARBA00022448"/>
    </source>
</evidence>
<keyword evidence="3" id="KW-0539">Nucleus</keyword>
<keyword evidence="6" id="KW-1185">Reference proteome</keyword>
<dbReference type="AlphaFoldDB" id="A0A183IFF7"/>
<accession>A0A183IFF7</accession>
<feature type="domain" description="Nucleoporin Nup120/160 beta-propeller" evidence="4">
    <location>
        <begin position="55"/>
        <end position="530"/>
    </location>
</feature>